<keyword evidence="2" id="KW-1133">Transmembrane helix</keyword>
<feature type="transmembrane region" description="Helical" evidence="2">
    <location>
        <begin position="250"/>
        <end position="270"/>
    </location>
</feature>
<reference evidence="3 4" key="1">
    <citation type="journal article" date="2018" name="PLoS Genet.">
        <title>Population sequencing reveals clonal diversity and ancestral inbreeding in the grapevine cultivar Chardonnay.</title>
        <authorList>
            <person name="Roach M.J."/>
            <person name="Johnson D.L."/>
            <person name="Bohlmann J."/>
            <person name="van Vuuren H.J."/>
            <person name="Jones S.J."/>
            <person name="Pretorius I.S."/>
            <person name="Schmidt S.A."/>
            <person name="Borneman A.R."/>
        </authorList>
    </citation>
    <scope>NUCLEOTIDE SEQUENCE [LARGE SCALE GENOMIC DNA]</scope>
    <source>
        <strain evidence="4">cv. Chardonnay</strain>
        <tissue evidence="3">Leaf</tissue>
    </source>
</reference>
<organism evidence="3 4">
    <name type="scientific">Vitis vinifera</name>
    <name type="common">Grape</name>
    <dbReference type="NCBI Taxonomy" id="29760"/>
    <lineage>
        <taxon>Eukaryota</taxon>
        <taxon>Viridiplantae</taxon>
        <taxon>Streptophyta</taxon>
        <taxon>Embryophyta</taxon>
        <taxon>Tracheophyta</taxon>
        <taxon>Spermatophyta</taxon>
        <taxon>Magnoliopsida</taxon>
        <taxon>eudicotyledons</taxon>
        <taxon>Gunneridae</taxon>
        <taxon>Pentapetalae</taxon>
        <taxon>rosids</taxon>
        <taxon>Vitales</taxon>
        <taxon>Vitaceae</taxon>
        <taxon>Viteae</taxon>
        <taxon>Vitis</taxon>
    </lineage>
</organism>
<sequence>MSHINHLEWKTLGERHKPLQVASCNCILSSPLSKSKTFLWLHLGQEFTLIRSESAIRDIDRGRRGNVWDWLRSEHIVGSGMVVGHFSSQRDKMGVSEQIEEARGVVEDFFTRLRFSRFARGLSSHQVNSRRKPERVVELFHGRSKSFSNLLDVNTVADFQKEDNPFNKKRRTLIAYKLLRKNSGFYSWKNPNSMALLTVEEDPNQENNSSEDKEEDKEQKTPLEEVQDLFSSHSNSHPVLGKEVFRKSSGFLGIVPFIITGAFGLGGVGFKMVANGFETGGSECMKANVYL</sequence>
<evidence type="ECO:0000256" key="2">
    <source>
        <dbReference type="SAM" id="Phobius"/>
    </source>
</evidence>
<keyword evidence="2" id="KW-0812">Transmembrane</keyword>
<name>A0A438G3N4_VITVI</name>
<feature type="region of interest" description="Disordered" evidence="1">
    <location>
        <begin position="200"/>
        <end position="224"/>
    </location>
</feature>
<evidence type="ECO:0000313" key="3">
    <source>
        <dbReference type="EMBL" id="RVW66806.1"/>
    </source>
</evidence>
<evidence type="ECO:0000256" key="1">
    <source>
        <dbReference type="SAM" id="MobiDB-lite"/>
    </source>
</evidence>
<keyword evidence="2" id="KW-0472">Membrane</keyword>
<proteinExistence type="predicted"/>
<dbReference type="AlphaFoldDB" id="A0A438G3N4"/>
<accession>A0A438G3N4</accession>
<gene>
    <name evidence="3" type="ORF">CK203_065530</name>
</gene>
<dbReference type="Proteomes" id="UP000288805">
    <property type="component" value="Unassembled WGS sequence"/>
</dbReference>
<evidence type="ECO:0000313" key="4">
    <source>
        <dbReference type="Proteomes" id="UP000288805"/>
    </source>
</evidence>
<dbReference type="EMBL" id="QGNW01000624">
    <property type="protein sequence ID" value="RVW66806.1"/>
    <property type="molecule type" value="Genomic_DNA"/>
</dbReference>
<protein>
    <submittedName>
        <fullName evidence="3">Uncharacterized protein</fullName>
    </submittedName>
</protein>
<comment type="caution">
    <text evidence="3">The sequence shown here is derived from an EMBL/GenBank/DDBJ whole genome shotgun (WGS) entry which is preliminary data.</text>
</comment>